<feature type="domain" description="NYN" evidence="2">
    <location>
        <begin position="20"/>
        <end position="175"/>
    </location>
</feature>
<dbReference type="AlphaFoldDB" id="A0A1A8XSC8"/>
<gene>
    <name evidence="3" type="ORF">ACCAA_510038</name>
</gene>
<dbReference type="Gene3D" id="3.40.50.1010">
    <property type="entry name" value="5'-nuclease"/>
    <property type="match status" value="1"/>
</dbReference>
<accession>A0A1A8XSC8</accession>
<protein>
    <recommendedName>
        <fullName evidence="2">NYN domain-containing protein</fullName>
    </recommendedName>
</protein>
<reference evidence="4" key="1">
    <citation type="submission" date="2016-06" db="EMBL/GenBank/DDBJ databases">
        <authorList>
            <person name="McIlroy S.J."/>
            <person name="Karst S.M."/>
            <person name="Albertsen M."/>
        </authorList>
    </citation>
    <scope>NUCLEOTIDE SEQUENCE [LARGE SCALE GENOMIC DNA]</scope>
</reference>
<organism evidence="3 4">
    <name type="scientific">Candidatus Accumulibacter aalborgensis</name>
    <dbReference type="NCBI Taxonomy" id="1860102"/>
    <lineage>
        <taxon>Bacteria</taxon>
        <taxon>Pseudomonadati</taxon>
        <taxon>Pseudomonadota</taxon>
        <taxon>Betaproteobacteria</taxon>
        <taxon>Candidatus Accumulibacter</taxon>
    </lineage>
</organism>
<keyword evidence="4" id="KW-1185">Reference proteome</keyword>
<dbReference type="Proteomes" id="UP000199169">
    <property type="component" value="Unassembled WGS sequence"/>
</dbReference>
<dbReference type="STRING" id="1860102.ACCAA_510038"/>
<proteinExistence type="predicted"/>
<feature type="region of interest" description="Disordered" evidence="1">
    <location>
        <begin position="191"/>
        <end position="211"/>
    </location>
</feature>
<evidence type="ECO:0000313" key="3">
    <source>
        <dbReference type="EMBL" id="SBT07994.1"/>
    </source>
</evidence>
<dbReference type="Pfam" id="PF01936">
    <property type="entry name" value="NYN"/>
    <property type="match status" value="1"/>
</dbReference>
<dbReference type="InterPro" id="IPR021139">
    <property type="entry name" value="NYN"/>
</dbReference>
<name>A0A1A8XSC8_9PROT</name>
<dbReference type="PANTHER" id="PTHR35811:SF1">
    <property type="entry name" value="HTH OST-TYPE DOMAIN-CONTAINING PROTEIN"/>
    <property type="match status" value="1"/>
</dbReference>
<dbReference type="GO" id="GO:0004540">
    <property type="term" value="F:RNA nuclease activity"/>
    <property type="evidence" value="ECO:0007669"/>
    <property type="project" value="InterPro"/>
</dbReference>
<sequence>MRRTDRRRGFEQKGHDILKSALFVDFDNVYSGLRKLDQTIADRFARQPLQWMNWVVEALELPDHAPAGARRRVLVRRCYLNPQAYQRFRPSFNLAGFEIIDCPALTSEGKTSTDIHMVLDIIDLLQHEVPYDEFIVFSADADFTPVLRKLRRWDRRTTVLAIGFPSAAYRASADLLIDQDEFVRKALGFRDDDESLPQQPGTTPPVSKPDDDALAAAARTLVEQVVAESAVPVAMARLAARVLASVEGMDASTWAGHGSFRGLVESWNLTPLAITTAGGGSIHDPRRHAALELATTTPTASVDTDLTRITRLIEQEVARSNVPVPCSRIASLITTQHGAIAADWNGKGSFRKFVEALPLGALQLDWSASGGWVLDPHRHMSVAATSLKSLSGSASNWGTDQNLLPIATQIHEVSGIPLLRPVDYQALFVSIAQEVAEHPFDLKETGKRVRDRIREAGHGGSRLDVNWILRGLLMRGHVFGKGQDDASSLARTMANNVRSLCLREQMPLDKATERAIARWLEGAQ</sequence>
<dbReference type="PANTHER" id="PTHR35811">
    <property type="entry name" value="SLR1870 PROTEIN"/>
    <property type="match status" value="1"/>
</dbReference>
<evidence type="ECO:0000259" key="2">
    <source>
        <dbReference type="Pfam" id="PF01936"/>
    </source>
</evidence>
<dbReference type="EMBL" id="FLQX01000129">
    <property type="protein sequence ID" value="SBT07994.1"/>
    <property type="molecule type" value="Genomic_DNA"/>
</dbReference>
<evidence type="ECO:0000256" key="1">
    <source>
        <dbReference type="SAM" id="MobiDB-lite"/>
    </source>
</evidence>
<evidence type="ECO:0000313" key="4">
    <source>
        <dbReference type="Proteomes" id="UP000199169"/>
    </source>
</evidence>